<proteinExistence type="predicted"/>
<evidence type="ECO:0000256" key="1">
    <source>
        <dbReference type="SAM" id="MobiDB-lite"/>
    </source>
</evidence>
<protein>
    <recommendedName>
        <fullName evidence="4">HNH endonuclease</fullName>
    </recommendedName>
</protein>
<sequence length="96" mass="10541">MTADAADPDRIQAALAELRAEATAALEALTRHRDRAVELRAAADDEQRAYAAAYRAIRARGWFTVAQLTALGCPAPRTRRKRATPATGRERGPDRR</sequence>
<evidence type="ECO:0008006" key="4">
    <source>
        <dbReference type="Google" id="ProtNLM"/>
    </source>
</evidence>
<evidence type="ECO:0000313" key="3">
    <source>
        <dbReference type="Proteomes" id="UP001055200"/>
    </source>
</evidence>
<organism evidence="2 3">
    <name type="scientific">Mycolicibacillus parakoreensis</name>
    <dbReference type="NCBI Taxonomy" id="1069221"/>
    <lineage>
        <taxon>Bacteria</taxon>
        <taxon>Bacillati</taxon>
        <taxon>Actinomycetota</taxon>
        <taxon>Actinomycetes</taxon>
        <taxon>Mycobacteriales</taxon>
        <taxon>Mycobacteriaceae</taxon>
        <taxon>Mycolicibacillus</taxon>
    </lineage>
</organism>
<evidence type="ECO:0000313" key="2">
    <source>
        <dbReference type="EMBL" id="ULN54801.1"/>
    </source>
</evidence>
<keyword evidence="2" id="KW-0614">Plasmid</keyword>
<gene>
    <name evidence="2" type="ORF">MIU77_18825</name>
</gene>
<geneLocation type="plasmid" evidence="2 3">
    <name>unnamed</name>
</geneLocation>
<reference evidence="2" key="1">
    <citation type="submission" date="2022-08" db="EMBL/GenBank/DDBJ databases">
        <title>Complete genome sequence of 14 non-tuberculosis mycobacteria type-strains.</title>
        <authorList>
            <person name="Igarashi Y."/>
            <person name="Osugi A."/>
            <person name="Mitarai S."/>
        </authorList>
    </citation>
    <scope>NUCLEOTIDE SEQUENCE</scope>
    <source>
        <strain evidence="2">DSM 45575</strain>
    </source>
</reference>
<dbReference type="Proteomes" id="UP001055200">
    <property type="component" value="Plasmid unnamed"/>
</dbReference>
<feature type="region of interest" description="Disordered" evidence="1">
    <location>
        <begin position="73"/>
        <end position="96"/>
    </location>
</feature>
<dbReference type="RefSeq" id="WP_240172989.1">
    <property type="nucleotide sequence ID" value="NZ_CP092366.2"/>
</dbReference>
<keyword evidence="3" id="KW-1185">Reference proteome</keyword>
<dbReference type="EMBL" id="CP092366">
    <property type="protein sequence ID" value="ULN54801.1"/>
    <property type="molecule type" value="Genomic_DNA"/>
</dbReference>
<name>A0ABY3U6R0_9MYCO</name>
<accession>A0ABY3U6R0</accession>